<reference evidence="2 3" key="1">
    <citation type="submission" date="2016-10" db="EMBL/GenBank/DDBJ databases">
        <authorList>
            <person name="Varghese N."/>
        </authorList>
    </citation>
    <scope>NUCLEOTIDE SEQUENCE [LARGE SCALE GENOMIC DNA]</scope>
</reference>
<name>A0A1Y6LSH0_ZYMTR</name>
<protein>
    <submittedName>
        <fullName evidence="2">Uncharacterized protein</fullName>
    </submittedName>
</protein>
<evidence type="ECO:0000313" key="3">
    <source>
        <dbReference type="Proteomes" id="UP000215453"/>
    </source>
</evidence>
<dbReference type="Proteomes" id="UP000215453">
    <property type="component" value="Chromosome 8"/>
</dbReference>
<keyword evidence="1" id="KW-0732">Signal</keyword>
<proteinExistence type="predicted"/>
<organism evidence="2 3">
    <name type="scientific">Zymoseptoria tritici ST99CH_1A5</name>
    <dbReference type="NCBI Taxonomy" id="1276529"/>
    <lineage>
        <taxon>Eukaryota</taxon>
        <taxon>Fungi</taxon>
        <taxon>Dikarya</taxon>
        <taxon>Ascomycota</taxon>
        <taxon>Pezizomycotina</taxon>
        <taxon>Dothideomycetes</taxon>
        <taxon>Dothideomycetidae</taxon>
        <taxon>Mycosphaerellales</taxon>
        <taxon>Mycosphaerellaceae</taxon>
        <taxon>Zymoseptoria</taxon>
    </lineage>
</organism>
<evidence type="ECO:0000256" key="1">
    <source>
        <dbReference type="SAM" id="SignalP"/>
    </source>
</evidence>
<dbReference type="AlphaFoldDB" id="A0A1Y6LSH0"/>
<feature type="chain" id="PRO_5012238437" evidence="1">
    <location>
        <begin position="22"/>
        <end position="69"/>
    </location>
</feature>
<dbReference type="EMBL" id="LT882683">
    <property type="protein sequence ID" value="SMY27353.1"/>
    <property type="molecule type" value="Genomic_DNA"/>
</dbReference>
<gene>
    <name evidence="2" type="ORF">ZT1A5_G8797</name>
</gene>
<accession>A0A1Y6LSH0</accession>
<evidence type="ECO:0000313" key="2">
    <source>
        <dbReference type="EMBL" id="SMY27353.1"/>
    </source>
</evidence>
<sequence>MKLTTVIVAVIFGLAAPPAAGYSNNDYFDCNPDDPYCCKQCKDLCIVPDCSSYWSCGTCNPNTYKCHCT</sequence>
<feature type="signal peptide" evidence="1">
    <location>
        <begin position="1"/>
        <end position="21"/>
    </location>
</feature>